<dbReference type="SUPFAM" id="SSF74650">
    <property type="entry name" value="Galactose mutarotase-like"/>
    <property type="match status" value="1"/>
</dbReference>
<dbReference type="PANTHER" id="PTHR46959:SF2">
    <property type="entry name" value="SULFOQUINOVOSIDASE"/>
    <property type="match status" value="1"/>
</dbReference>
<evidence type="ECO:0000313" key="5">
    <source>
        <dbReference type="EMBL" id="BAW22979.1"/>
    </source>
</evidence>
<dbReference type="GO" id="GO:0004553">
    <property type="term" value="F:hydrolase activity, hydrolyzing O-glycosyl compounds"/>
    <property type="evidence" value="ECO:0007669"/>
    <property type="project" value="InterPro"/>
</dbReference>
<dbReference type="Gene3D" id="2.60.40.1180">
    <property type="entry name" value="Golgi alpha-mannosidase II"/>
    <property type="match status" value="1"/>
</dbReference>
<dbReference type="InterPro" id="IPR013780">
    <property type="entry name" value="Glyco_hydro_b"/>
</dbReference>
<dbReference type="GO" id="GO:0030246">
    <property type="term" value="F:carbohydrate binding"/>
    <property type="evidence" value="ECO:0007669"/>
    <property type="project" value="InterPro"/>
</dbReference>
<dbReference type="GO" id="GO:0005975">
    <property type="term" value="P:carbohydrate metabolic process"/>
    <property type="evidence" value="ECO:0007669"/>
    <property type="project" value="InterPro"/>
</dbReference>
<evidence type="ECO:0000259" key="4">
    <source>
        <dbReference type="Pfam" id="PF21365"/>
    </source>
</evidence>
<dbReference type="SUPFAM" id="SSF51011">
    <property type="entry name" value="Glycosyl hydrolase domain"/>
    <property type="match status" value="1"/>
</dbReference>
<dbReference type="InterPro" id="IPR048395">
    <property type="entry name" value="Glyco_hydro_31_C"/>
</dbReference>
<dbReference type="SUPFAM" id="SSF51445">
    <property type="entry name" value="(Trans)glycosidases"/>
    <property type="match status" value="1"/>
</dbReference>
<dbReference type="Gene3D" id="2.60.40.1760">
    <property type="entry name" value="glycosyl hydrolase (family 31)"/>
    <property type="match status" value="1"/>
</dbReference>
<protein>
    <submittedName>
        <fullName evidence="5">Alpha-glucosidase</fullName>
    </submittedName>
</protein>
<dbReference type="Pfam" id="PF21365">
    <property type="entry name" value="Glyco_hydro_31_3rd"/>
    <property type="match status" value="1"/>
</dbReference>
<keyword evidence="2" id="KW-0326">Glycosidase</keyword>
<organism evidence="5 6">
    <name type="scientific">Pseudomonas putida</name>
    <name type="common">Arthrobacter siderocapsulatus</name>
    <dbReference type="NCBI Taxonomy" id="303"/>
    <lineage>
        <taxon>Bacteria</taxon>
        <taxon>Pseudomonadati</taxon>
        <taxon>Pseudomonadota</taxon>
        <taxon>Gammaproteobacteria</taxon>
        <taxon>Pseudomonadales</taxon>
        <taxon>Pseudomonadaceae</taxon>
        <taxon>Pseudomonas</taxon>
    </lineage>
</organism>
<dbReference type="RefSeq" id="WP_070086333.1">
    <property type="nucleotide sequence ID" value="NZ_AP015029.1"/>
</dbReference>
<reference evidence="5 6" key="1">
    <citation type="submission" date="2015-11" db="EMBL/GenBank/DDBJ databases">
        <title>Complete genome sequencing of a biphenyl-degrading bacterium, Pseudomonas putida KF715 (=NBRC110667).</title>
        <authorList>
            <person name="Suenaga H."/>
            <person name="Fujihara N."/>
            <person name="Watanabe T."/>
            <person name="Hirose J."/>
            <person name="Kimura N."/>
            <person name="Yamazoe A."/>
            <person name="Hosoyama A."/>
            <person name="Shimodaira J."/>
            <person name="Furukawa K."/>
        </authorList>
    </citation>
    <scope>NUCLEOTIDE SEQUENCE [LARGE SCALE GENOMIC DNA]</scope>
    <source>
        <strain evidence="5 6">KF715</strain>
    </source>
</reference>
<dbReference type="InterPro" id="IPR011013">
    <property type="entry name" value="Gal_mutarotase_sf_dom"/>
</dbReference>
<accession>A0A1L7NBW8</accession>
<evidence type="ECO:0000256" key="1">
    <source>
        <dbReference type="ARBA" id="ARBA00007806"/>
    </source>
</evidence>
<dbReference type="PANTHER" id="PTHR46959">
    <property type="entry name" value="SULFOQUINOVOSIDASE"/>
    <property type="match status" value="1"/>
</dbReference>
<dbReference type="InterPro" id="IPR044112">
    <property type="entry name" value="YihQ_TIM-like"/>
</dbReference>
<dbReference type="InterPro" id="IPR052990">
    <property type="entry name" value="Sulfoquinovosidase_GH31"/>
</dbReference>
<feature type="domain" description="Glycosyl hydrolase family 31 C-terminal" evidence="4">
    <location>
        <begin position="582"/>
        <end position="667"/>
    </location>
</feature>
<sequence length="679" mass="76558">MNSVSIPQNVNLHQAGEQIRLEVDGRLLWCHSPLQPAVFAGYGEADIEMQRGNFRIRDYVQERVALRHARLDAQAGLIELRAWAEGPLLLTLRLDCQGERVRLLMQAPQPGCNRLWLRLPAEADEQVWGCGEQMSYLNLRGRNFPLWTSEPGVGRDKSTWLTLQADNEANAGGDYYHTNYPQPTFMSSRRYCAHLVTCAYADFDFRQGDFHELQVWAIPEALEFFVGDSYIDLVGALSRYFGRQPRLPEWVLDGAILGLKNGREHAEQHLKTALEEGAKVSALWCEDWEGLRITSFGKRLFWDWQWNAERYPDHQAWVGSLHERGLRFLGYVNPYLCNDGPLFAEAQAAGYLATTAEGATYLVDFGEFLCGVVDFTLPAAAQWFETRIIGQEMLDKGLSGWMADFGEYLPIDVKLAGGADPMLEHNAWPVRWAEVNARAIAAAGRTGDALFFMRAGYSGVQAHCPLLWAGDQSVDFSRHDGLQTVICGALSSGLLGNAYHHSDIGGYTSLYGNCRTAELFQRWAEMAAFTPVMRTHEGNRPDQNLQFWQDPATLAHFARMTRLFAGMKPYVESLMDEAQASGLPLQRPLFLHHEQDTGCYGVQDQYLYGRDLLVAPVHAEGKTHWSVYLPAGETWQHWWSSERFEGGQRVEVAAPLGQPPVFSRVGSRWQALFESLTVL</sequence>
<dbReference type="CDD" id="cd14752">
    <property type="entry name" value="GH31_N"/>
    <property type="match status" value="1"/>
</dbReference>
<evidence type="ECO:0000256" key="2">
    <source>
        <dbReference type="RuleBase" id="RU361185"/>
    </source>
</evidence>
<evidence type="ECO:0000313" key="6">
    <source>
        <dbReference type="Proteomes" id="UP000218731"/>
    </source>
</evidence>
<proteinExistence type="inferred from homology"/>
<keyword evidence="2" id="KW-0378">Hydrolase</keyword>
<dbReference type="InterPro" id="IPR000322">
    <property type="entry name" value="Glyco_hydro_31_TIM"/>
</dbReference>
<gene>
    <name evidence="5" type="ORF">KF715C_ch24060</name>
</gene>
<dbReference type="CDD" id="cd06594">
    <property type="entry name" value="GH31_glucosidase_YihQ"/>
    <property type="match status" value="1"/>
</dbReference>
<dbReference type="InterPro" id="IPR017853">
    <property type="entry name" value="GH"/>
</dbReference>
<dbReference type="NCBIfam" id="NF007746">
    <property type="entry name" value="PRK10426.1"/>
    <property type="match status" value="1"/>
</dbReference>
<dbReference type="Gene3D" id="3.20.20.80">
    <property type="entry name" value="Glycosidases"/>
    <property type="match status" value="1"/>
</dbReference>
<dbReference type="AlphaFoldDB" id="A0A1L7NBW8"/>
<evidence type="ECO:0000259" key="3">
    <source>
        <dbReference type="Pfam" id="PF01055"/>
    </source>
</evidence>
<dbReference type="Pfam" id="PF01055">
    <property type="entry name" value="Glyco_hydro_31_2nd"/>
    <property type="match status" value="1"/>
</dbReference>
<dbReference type="EMBL" id="AP015029">
    <property type="protein sequence ID" value="BAW22979.1"/>
    <property type="molecule type" value="Genomic_DNA"/>
</dbReference>
<comment type="similarity">
    <text evidence="1 2">Belongs to the glycosyl hydrolase 31 family.</text>
</comment>
<feature type="domain" description="Glycoside hydrolase family 31 TIM barrel" evidence="3">
    <location>
        <begin position="269"/>
        <end position="562"/>
    </location>
</feature>
<dbReference type="Proteomes" id="UP000218731">
    <property type="component" value="Chromosome 1"/>
</dbReference>
<name>A0A1L7NBW8_PSEPU</name>